<dbReference type="Gene3D" id="1.25.40.420">
    <property type="match status" value="1"/>
</dbReference>
<dbReference type="SMART" id="SM00225">
    <property type="entry name" value="BTB"/>
    <property type="match status" value="1"/>
</dbReference>
<comment type="pathway">
    <text evidence="1">Protein modification; protein ubiquitination.</text>
</comment>
<dbReference type="FunFam" id="3.30.710.10:FF:000001">
    <property type="entry name" value="Kelch-like family member 20"/>
    <property type="match status" value="1"/>
</dbReference>
<keyword evidence="3" id="KW-0677">Repeat</keyword>
<evidence type="ECO:0000313" key="7">
    <source>
        <dbReference type="EMBL" id="KAK5973237.1"/>
    </source>
</evidence>
<dbReference type="PANTHER" id="PTHR24412:SF451">
    <property type="entry name" value="KELCH-LIKE PROTEIN 20"/>
    <property type="match status" value="1"/>
</dbReference>
<dbReference type="GO" id="GO:0003779">
    <property type="term" value="F:actin binding"/>
    <property type="evidence" value="ECO:0007669"/>
    <property type="project" value="UniProtKB-KW"/>
</dbReference>
<dbReference type="InterPro" id="IPR006652">
    <property type="entry name" value="Kelch_1"/>
</dbReference>
<dbReference type="Proteomes" id="UP001331761">
    <property type="component" value="Unassembled WGS sequence"/>
</dbReference>
<dbReference type="InterPro" id="IPR000210">
    <property type="entry name" value="BTB/POZ_dom"/>
</dbReference>
<evidence type="ECO:0000256" key="1">
    <source>
        <dbReference type="ARBA" id="ARBA00004906"/>
    </source>
</evidence>
<dbReference type="Pfam" id="PF01344">
    <property type="entry name" value="Kelch_1"/>
    <property type="match status" value="2"/>
</dbReference>
<keyword evidence="4" id="KW-0833">Ubl conjugation pathway</keyword>
<dbReference type="SUPFAM" id="SSF117281">
    <property type="entry name" value="Kelch motif"/>
    <property type="match status" value="1"/>
</dbReference>
<name>A0AAN8F6L8_TRICO</name>
<evidence type="ECO:0000256" key="4">
    <source>
        <dbReference type="ARBA" id="ARBA00022786"/>
    </source>
</evidence>
<keyword evidence="2" id="KW-0880">Kelch repeat</keyword>
<comment type="caution">
    <text evidence="7">The sequence shown here is derived from an EMBL/GenBank/DDBJ whole genome shotgun (WGS) entry which is preliminary data.</text>
</comment>
<dbReference type="Gene3D" id="2.120.10.80">
    <property type="entry name" value="Kelch-type beta propeller"/>
    <property type="match status" value="1"/>
</dbReference>
<dbReference type="SMART" id="SM00875">
    <property type="entry name" value="BACK"/>
    <property type="match status" value="1"/>
</dbReference>
<evidence type="ECO:0000256" key="2">
    <source>
        <dbReference type="ARBA" id="ARBA00022441"/>
    </source>
</evidence>
<dbReference type="SMART" id="SM00612">
    <property type="entry name" value="Kelch"/>
    <property type="match status" value="1"/>
</dbReference>
<reference evidence="7 8" key="1">
    <citation type="submission" date="2019-10" db="EMBL/GenBank/DDBJ databases">
        <title>Assembly and Annotation for the nematode Trichostrongylus colubriformis.</title>
        <authorList>
            <person name="Martin J."/>
        </authorList>
    </citation>
    <scope>NUCLEOTIDE SEQUENCE [LARGE SCALE GENOMIC DNA]</scope>
    <source>
        <strain evidence="7">G859</strain>
        <tissue evidence="7">Whole worm</tissue>
    </source>
</reference>
<feature type="domain" description="BTB" evidence="6">
    <location>
        <begin position="39"/>
        <end position="106"/>
    </location>
</feature>
<dbReference type="Pfam" id="PF07707">
    <property type="entry name" value="BACK"/>
    <property type="match status" value="1"/>
</dbReference>
<evidence type="ECO:0000256" key="5">
    <source>
        <dbReference type="ARBA" id="ARBA00023203"/>
    </source>
</evidence>
<accession>A0AAN8F6L8</accession>
<keyword evidence="5" id="KW-0009">Actin-binding</keyword>
<evidence type="ECO:0000313" key="8">
    <source>
        <dbReference type="Proteomes" id="UP001331761"/>
    </source>
</evidence>
<protein>
    <submittedName>
        <fullName evidence="7">Ring canal kelch protein variant 1</fullName>
    </submittedName>
</protein>
<sequence length="368" mass="42301">MKHLEWITHSTSWHHGISSGHQKLLLTQLAELRHDSRLCDVTLVAKETRINAHRVVLAASSSYFKAMFTHEMAESRLKEVEIKDMEGSALDALVNFCYSGRITISPINVLSILPACCLLQLNEVQESCCEFLKKELHPLTCLGVRAFADTYACGELLRYSYQYILEHFQEIVNTEEFLLLPVEQMVELISRDELRVRSEEKVFEAVIQWVKFDMTERKRFLPRLLEQVRLPLCRPKFLVDTVSEDALVMEDIICRRLLEEAKNYQLVQLSTPVRPDMQGLRTCPRKPSKFNEVLFVVGGLRNREALDSVERLDPGKPDPSWQPVASMTKKRGGLGVAVFDNLLYAVGGRNEGEILSSIERYFIHFCHF</sequence>
<dbReference type="InterPro" id="IPR011705">
    <property type="entry name" value="BACK"/>
</dbReference>
<keyword evidence="8" id="KW-1185">Reference proteome</keyword>
<dbReference type="InterPro" id="IPR015915">
    <property type="entry name" value="Kelch-typ_b-propeller"/>
</dbReference>
<dbReference type="PANTHER" id="PTHR24412">
    <property type="entry name" value="KELCH PROTEIN"/>
    <property type="match status" value="1"/>
</dbReference>
<dbReference type="PROSITE" id="PS50097">
    <property type="entry name" value="BTB"/>
    <property type="match status" value="1"/>
</dbReference>
<dbReference type="AlphaFoldDB" id="A0AAN8F6L8"/>
<dbReference type="Gene3D" id="3.30.710.10">
    <property type="entry name" value="Potassium Channel Kv1.1, Chain A"/>
    <property type="match status" value="1"/>
</dbReference>
<evidence type="ECO:0000259" key="6">
    <source>
        <dbReference type="PROSITE" id="PS50097"/>
    </source>
</evidence>
<dbReference type="SUPFAM" id="SSF54695">
    <property type="entry name" value="POZ domain"/>
    <property type="match status" value="1"/>
</dbReference>
<dbReference type="EMBL" id="WIXE01015739">
    <property type="protein sequence ID" value="KAK5973237.1"/>
    <property type="molecule type" value="Genomic_DNA"/>
</dbReference>
<dbReference type="Pfam" id="PF00651">
    <property type="entry name" value="BTB"/>
    <property type="match status" value="1"/>
</dbReference>
<organism evidence="7 8">
    <name type="scientific">Trichostrongylus colubriformis</name>
    <name type="common">Black scour worm</name>
    <dbReference type="NCBI Taxonomy" id="6319"/>
    <lineage>
        <taxon>Eukaryota</taxon>
        <taxon>Metazoa</taxon>
        <taxon>Ecdysozoa</taxon>
        <taxon>Nematoda</taxon>
        <taxon>Chromadorea</taxon>
        <taxon>Rhabditida</taxon>
        <taxon>Rhabditina</taxon>
        <taxon>Rhabditomorpha</taxon>
        <taxon>Strongyloidea</taxon>
        <taxon>Trichostrongylidae</taxon>
        <taxon>Trichostrongylus</taxon>
    </lineage>
</organism>
<proteinExistence type="predicted"/>
<dbReference type="InterPro" id="IPR011333">
    <property type="entry name" value="SKP1/BTB/POZ_sf"/>
</dbReference>
<gene>
    <name evidence="7" type="ORF">GCK32_012731</name>
</gene>
<dbReference type="FunFam" id="1.25.40.420:FF:000001">
    <property type="entry name" value="Kelch-like family member 12"/>
    <property type="match status" value="1"/>
</dbReference>
<evidence type="ECO:0000256" key="3">
    <source>
        <dbReference type="ARBA" id="ARBA00022737"/>
    </source>
</evidence>